<dbReference type="InterPro" id="IPR035500">
    <property type="entry name" value="NHR-like_dom_sf"/>
</dbReference>
<evidence type="ECO:0000256" key="14">
    <source>
        <dbReference type="ARBA" id="ARBA00023125"/>
    </source>
</evidence>
<reference evidence="23" key="1">
    <citation type="journal article" date="2023" name="DNA Res.">
        <title>Chromosome-level genome assembly of Phrynocephalus forsythii using third-generation DNA sequencing and Hi-C analysis.</title>
        <authorList>
            <person name="Qi Y."/>
            <person name="Zhao W."/>
            <person name="Zhao Y."/>
            <person name="Niu C."/>
            <person name="Cao S."/>
            <person name="Zhang Y."/>
        </authorList>
    </citation>
    <scope>NUCLEOTIDE SEQUENCE</scope>
    <source>
        <tissue evidence="23">Muscle</tissue>
    </source>
</reference>
<keyword evidence="7 19" id="KW-0863">Zinc-finger</keyword>
<dbReference type="EMBL" id="JAPFRF010000009">
    <property type="protein sequence ID" value="KAJ7322484.1"/>
    <property type="molecule type" value="Genomic_DNA"/>
</dbReference>
<comment type="caution">
    <text evidence="23">The sequence shown here is derived from an EMBL/GenBank/DDBJ whole genome shotgun (WGS) entry which is preliminary data.</text>
</comment>
<evidence type="ECO:0000256" key="1">
    <source>
        <dbReference type="ARBA" id="ARBA00004496"/>
    </source>
</evidence>
<dbReference type="PANTHER" id="PTHR24082">
    <property type="entry name" value="NUCLEAR HORMONE RECEPTOR"/>
    <property type="match status" value="1"/>
</dbReference>
<dbReference type="SMART" id="SM00399">
    <property type="entry name" value="ZnF_C4"/>
    <property type="match status" value="1"/>
</dbReference>
<dbReference type="PRINTS" id="PR00047">
    <property type="entry name" value="STROIDFINGER"/>
</dbReference>
<dbReference type="InterPro" id="IPR013088">
    <property type="entry name" value="Znf_NHR/GATA"/>
</dbReference>
<dbReference type="CDD" id="cd07166">
    <property type="entry name" value="NR_DBD_REV_ERB"/>
    <property type="match status" value="1"/>
</dbReference>
<keyword evidence="14 19" id="KW-0238">DNA-binding</keyword>
<dbReference type="SUPFAM" id="SSF57716">
    <property type="entry name" value="Glucocorticoid receptor-like (DNA-binding domain)"/>
    <property type="match status" value="1"/>
</dbReference>
<evidence type="ECO:0000256" key="11">
    <source>
        <dbReference type="ARBA" id="ARBA00023004"/>
    </source>
</evidence>
<evidence type="ECO:0000256" key="20">
    <source>
        <dbReference type="SAM" id="MobiDB-lite"/>
    </source>
</evidence>
<keyword evidence="3" id="KW-0678">Repressor</keyword>
<dbReference type="Pfam" id="PF00104">
    <property type="entry name" value="Hormone_recep"/>
    <property type="match status" value="1"/>
</dbReference>
<evidence type="ECO:0000256" key="5">
    <source>
        <dbReference type="ARBA" id="ARBA00022617"/>
    </source>
</evidence>
<dbReference type="GO" id="GO:0005634">
    <property type="term" value="C:nucleus"/>
    <property type="evidence" value="ECO:0007669"/>
    <property type="project" value="UniProtKB-SubCell"/>
</dbReference>
<dbReference type="GO" id="GO:0005737">
    <property type="term" value="C:cytoplasm"/>
    <property type="evidence" value="ECO:0007669"/>
    <property type="project" value="UniProtKB-SubCell"/>
</dbReference>
<evidence type="ECO:0000256" key="19">
    <source>
        <dbReference type="RuleBase" id="RU004334"/>
    </source>
</evidence>
<proteinExistence type="inferred from homology"/>
<dbReference type="OrthoDB" id="7634782at2759"/>
<keyword evidence="16 19" id="KW-0804">Transcription</keyword>
<feature type="compositionally biased region" description="Low complexity" evidence="20">
    <location>
        <begin position="16"/>
        <end position="41"/>
    </location>
</feature>
<dbReference type="GO" id="GO:0008270">
    <property type="term" value="F:zinc ion binding"/>
    <property type="evidence" value="ECO:0007669"/>
    <property type="project" value="UniProtKB-KW"/>
</dbReference>
<evidence type="ECO:0000256" key="9">
    <source>
        <dbReference type="ARBA" id="ARBA00022843"/>
    </source>
</evidence>
<feature type="compositionally biased region" description="Pro residues" evidence="20">
    <location>
        <begin position="245"/>
        <end position="260"/>
    </location>
</feature>
<dbReference type="SUPFAM" id="SSF101447">
    <property type="entry name" value="Formin homology 2 domain (FH2 domain)"/>
    <property type="match status" value="1"/>
</dbReference>
<protein>
    <recommendedName>
        <fullName evidence="25">Nuclear receptor subfamily 1 group D member 2</fullName>
    </recommendedName>
</protein>
<evidence type="ECO:0000256" key="17">
    <source>
        <dbReference type="ARBA" id="ARBA00023170"/>
    </source>
</evidence>
<dbReference type="InterPro" id="IPR050234">
    <property type="entry name" value="Nuclear_hormone_rcpt_NR1"/>
</dbReference>
<accession>A0A9Q0XR41</accession>
<dbReference type="GO" id="GO:0009755">
    <property type="term" value="P:hormone-mediated signaling pathway"/>
    <property type="evidence" value="ECO:0007669"/>
    <property type="project" value="TreeGrafter"/>
</dbReference>
<dbReference type="SUPFAM" id="SSF48508">
    <property type="entry name" value="Nuclear receptor ligand-binding domain"/>
    <property type="match status" value="1"/>
</dbReference>
<dbReference type="PROSITE" id="PS51843">
    <property type="entry name" value="NR_LBD"/>
    <property type="match status" value="1"/>
</dbReference>
<sequence length="595" mass="65538">MNSCLLSTGGVITYISSSSSASSPSSCHSDGSDSSFQSSSSPVPPSPNSSSSEGSCNNKSQENPDGVLKNGQSDDCVKANHSSVAGLTKGHSGLTKFNGMVLLCKVCGDVASGFHYGVHACEGCKGFFRRSIQQNIQYKKCLKNNNCTIMRMNRNRCQQCRFKKCLSVGMSRDAVRFGRIPKREKQRMLIEMQSAMKTMMNTQFSDHMPSEALRDKQKPLLLLPQEELNSKMQQEQENTSGPSSPSLPVPPPPPPPPPPTSSDIAKEEVIGMVTRAHKDTFMYNQEQPKNPSIVVQPQNGERILKCTKQYNSCGEPDNVDMSSTHHGGNGQHCNGQYKERMQSTHYSNGHNLCFTSSNSMNFTSGFALKGCNGMSENGLPPNESMNAYSCSTGGRMHLVCPMNKTPFVDPNKSGHEVWEEFSMSFTPAVKEVVEFAKRVPGFRDLSQHDQVNLLKAGTFEVLMVRFASLFDAKDRTVTFLSGKKYSLDDLRSMGAGDLLNSMFEFSEKLNALNLSDEEMSLFTAVVLVSAERSGIENVNSVEALQETLIRALRTLITKNHPNEASTFTKLLLKLPDLRSLNNMHSEELLAFKVHP</sequence>
<keyword evidence="5" id="KW-0349">Heme</keyword>
<evidence type="ECO:0000256" key="3">
    <source>
        <dbReference type="ARBA" id="ARBA00022491"/>
    </source>
</evidence>
<dbReference type="PROSITE" id="PS51030">
    <property type="entry name" value="NUCLEAR_REC_DBD_2"/>
    <property type="match status" value="1"/>
</dbReference>
<keyword evidence="13" id="KW-0090">Biological rhythms</keyword>
<evidence type="ECO:0000313" key="24">
    <source>
        <dbReference type="Proteomes" id="UP001142489"/>
    </source>
</evidence>
<evidence type="ECO:0000259" key="22">
    <source>
        <dbReference type="PROSITE" id="PS51843"/>
    </source>
</evidence>
<evidence type="ECO:0000256" key="4">
    <source>
        <dbReference type="ARBA" id="ARBA00022553"/>
    </source>
</evidence>
<dbReference type="PANTHER" id="PTHR24082:SF112">
    <property type="entry name" value="NUCLEAR RECEPTOR SUBFAMILY 1 GROUP D MEMBER 2"/>
    <property type="match status" value="1"/>
</dbReference>
<feature type="region of interest" description="Disordered" evidence="20">
    <location>
        <begin position="231"/>
        <end position="264"/>
    </location>
</feature>
<name>A0A9Q0XR41_9SAUR</name>
<dbReference type="CDD" id="cd06940">
    <property type="entry name" value="NR_LBD_REV_ERB"/>
    <property type="match status" value="1"/>
</dbReference>
<dbReference type="GO" id="GO:0004879">
    <property type="term" value="F:nuclear receptor activity"/>
    <property type="evidence" value="ECO:0007669"/>
    <property type="project" value="TreeGrafter"/>
</dbReference>
<keyword evidence="8 19" id="KW-0862">Zinc</keyword>
<evidence type="ECO:0000256" key="16">
    <source>
        <dbReference type="ARBA" id="ARBA00023163"/>
    </source>
</evidence>
<keyword evidence="10" id="KW-0007">Acetylation</keyword>
<feature type="domain" description="Nuclear receptor" evidence="21">
    <location>
        <begin position="101"/>
        <end position="177"/>
    </location>
</feature>
<keyword evidence="18 19" id="KW-0539">Nucleus</keyword>
<dbReference type="GO" id="GO:0030154">
    <property type="term" value="P:cell differentiation"/>
    <property type="evidence" value="ECO:0007669"/>
    <property type="project" value="TreeGrafter"/>
</dbReference>
<dbReference type="InterPro" id="IPR001628">
    <property type="entry name" value="Znf_hrmn_rcpt"/>
</dbReference>
<evidence type="ECO:0008006" key="25">
    <source>
        <dbReference type="Google" id="ProtNLM"/>
    </source>
</evidence>
<evidence type="ECO:0000259" key="21">
    <source>
        <dbReference type="PROSITE" id="PS51030"/>
    </source>
</evidence>
<dbReference type="Gene3D" id="3.30.50.10">
    <property type="entry name" value="Erythroid Transcription Factor GATA-1, subunit A"/>
    <property type="match status" value="1"/>
</dbReference>
<keyword evidence="15" id="KW-0010">Activator</keyword>
<feature type="domain" description="NR LBD" evidence="22">
    <location>
        <begin position="380"/>
        <end position="595"/>
    </location>
</feature>
<evidence type="ECO:0000256" key="2">
    <source>
        <dbReference type="ARBA" id="ARBA00022490"/>
    </source>
</evidence>
<dbReference type="GO" id="GO:0000978">
    <property type="term" value="F:RNA polymerase II cis-regulatory region sequence-specific DNA binding"/>
    <property type="evidence" value="ECO:0007669"/>
    <property type="project" value="TreeGrafter"/>
</dbReference>
<dbReference type="FunFam" id="1.10.565.10:FF:000016">
    <property type="entry name" value="Nuclear receptor subfamily 1 group D member 2"/>
    <property type="match status" value="1"/>
</dbReference>
<comment type="subcellular location">
    <subcellularLocation>
        <location evidence="1">Cytoplasm</location>
    </subcellularLocation>
    <subcellularLocation>
        <location evidence="19">Nucleus</location>
    </subcellularLocation>
</comment>
<evidence type="ECO:0000256" key="18">
    <source>
        <dbReference type="ARBA" id="ARBA00023242"/>
    </source>
</evidence>
<keyword evidence="17 19" id="KW-0675">Receptor</keyword>
<dbReference type="PRINTS" id="PR00398">
    <property type="entry name" value="STRDHORMONER"/>
</dbReference>
<feature type="region of interest" description="Disordered" evidence="20">
    <location>
        <begin position="16"/>
        <end position="64"/>
    </location>
</feature>
<evidence type="ECO:0000256" key="6">
    <source>
        <dbReference type="ARBA" id="ARBA00022723"/>
    </source>
</evidence>
<evidence type="ECO:0000256" key="12">
    <source>
        <dbReference type="ARBA" id="ARBA00023015"/>
    </source>
</evidence>
<evidence type="ECO:0000313" key="23">
    <source>
        <dbReference type="EMBL" id="KAJ7322484.1"/>
    </source>
</evidence>
<gene>
    <name evidence="23" type="ORF">JRQ81_018771</name>
</gene>
<dbReference type="GO" id="GO:0000122">
    <property type="term" value="P:negative regulation of transcription by RNA polymerase II"/>
    <property type="evidence" value="ECO:0007669"/>
    <property type="project" value="TreeGrafter"/>
</dbReference>
<dbReference type="GO" id="GO:0048511">
    <property type="term" value="P:rhythmic process"/>
    <property type="evidence" value="ECO:0007669"/>
    <property type="project" value="UniProtKB-KW"/>
</dbReference>
<organism evidence="23 24">
    <name type="scientific">Phrynocephalus forsythii</name>
    <dbReference type="NCBI Taxonomy" id="171643"/>
    <lineage>
        <taxon>Eukaryota</taxon>
        <taxon>Metazoa</taxon>
        <taxon>Chordata</taxon>
        <taxon>Craniata</taxon>
        <taxon>Vertebrata</taxon>
        <taxon>Euteleostomi</taxon>
        <taxon>Lepidosauria</taxon>
        <taxon>Squamata</taxon>
        <taxon>Bifurcata</taxon>
        <taxon>Unidentata</taxon>
        <taxon>Episquamata</taxon>
        <taxon>Toxicofera</taxon>
        <taxon>Iguania</taxon>
        <taxon>Acrodonta</taxon>
        <taxon>Agamidae</taxon>
        <taxon>Agaminae</taxon>
        <taxon>Phrynocephalus</taxon>
    </lineage>
</organism>
<evidence type="ECO:0000256" key="15">
    <source>
        <dbReference type="ARBA" id="ARBA00023159"/>
    </source>
</evidence>
<dbReference type="FunFam" id="3.30.50.10:FF:000013">
    <property type="entry name" value="Nuclear receptor subfamily 1 group D member 2"/>
    <property type="match status" value="1"/>
</dbReference>
<keyword evidence="2" id="KW-0963">Cytoplasm</keyword>
<dbReference type="AlphaFoldDB" id="A0A9Q0XR41"/>
<dbReference type="PROSITE" id="PS00031">
    <property type="entry name" value="NUCLEAR_REC_DBD_1"/>
    <property type="match status" value="1"/>
</dbReference>
<evidence type="ECO:0000256" key="13">
    <source>
        <dbReference type="ARBA" id="ARBA00023108"/>
    </source>
</evidence>
<dbReference type="InterPro" id="IPR001723">
    <property type="entry name" value="Nuclear_hrmn_rcpt"/>
</dbReference>
<dbReference type="SMART" id="SM00430">
    <property type="entry name" value="HOLI"/>
    <property type="match status" value="1"/>
</dbReference>
<evidence type="ECO:0000256" key="7">
    <source>
        <dbReference type="ARBA" id="ARBA00022771"/>
    </source>
</evidence>
<dbReference type="Pfam" id="PF00105">
    <property type="entry name" value="zf-C4"/>
    <property type="match status" value="1"/>
</dbReference>
<comment type="similarity">
    <text evidence="19">Belongs to the nuclear hormone receptor family.</text>
</comment>
<dbReference type="GO" id="GO:0045944">
    <property type="term" value="P:positive regulation of transcription by RNA polymerase II"/>
    <property type="evidence" value="ECO:0007669"/>
    <property type="project" value="TreeGrafter"/>
</dbReference>
<evidence type="ECO:0000256" key="10">
    <source>
        <dbReference type="ARBA" id="ARBA00022990"/>
    </source>
</evidence>
<keyword evidence="12 19" id="KW-0805">Transcription regulation</keyword>
<evidence type="ECO:0000256" key="8">
    <source>
        <dbReference type="ARBA" id="ARBA00022833"/>
    </source>
</evidence>
<dbReference type="Gene3D" id="1.10.565.10">
    <property type="entry name" value="Retinoid X Receptor"/>
    <property type="match status" value="1"/>
</dbReference>
<keyword evidence="9" id="KW-0832">Ubl conjugation</keyword>
<dbReference type="InterPro" id="IPR000536">
    <property type="entry name" value="Nucl_hrmn_rcpt_lig-bd"/>
</dbReference>
<keyword evidence="6 19" id="KW-0479">Metal-binding</keyword>
<keyword evidence="11" id="KW-0408">Iron</keyword>
<keyword evidence="4" id="KW-0597">Phosphoprotein</keyword>
<dbReference type="Proteomes" id="UP001142489">
    <property type="component" value="Unassembled WGS sequence"/>
</dbReference>
<keyword evidence="24" id="KW-1185">Reference proteome</keyword>